<dbReference type="SUPFAM" id="SSF63829">
    <property type="entry name" value="Calcium-dependent phosphotriesterase"/>
    <property type="match status" value="1"/>
</dbReference>
<proteinExistence type="predicted"/>
<dbReference type="InterPro" id="IPR011042">
    <property type="entry name" value="6-blade_b-propeller_TolB-like"/>
</dbReference>
<dbReference type="Gene3D" id="2.120.10.30">
    <property type="entry name" value="TolB, C-terminal domain"/>
    <property type="match status" value="1"/>
</dbReference>
<reference evidence="1" key="1">
    <citation type="submission" date="2017-02" db="UniProtKB">
        <authorList>
            <consortium name="WormBaseParasite"/>
        </authorList>
    </citation>
    <scope>IDENTIFICATION</scope>
</reference>
<accession>A0A0M3KGM2</accession>
<name>A0A0M3KGM2_ANISI</name>
<sequence>LVGVTGSDGNGIESQLFVMDMNTGKASTFAKGIENAHALDVSDDGTVYIAQIGPNQIVKMSLKDQLY</sequence>
<protein>
    <submittedName>
        <fullName evidence="1">Gluconolaconase</fullName>
    </submittedName>
</protein>
<organism evidence="1">
    <name type="scientific">Anisakis simplex</name>
    <name type="common">Herring worm</name>
    <dbReference type="NCBI Taxonomy" id="6269"/>
    <lineage>
        <taxon>Eukaryota</taxon>
        <taxon>Metazoa</taxon>
        <taxon>Ecdysozoa</taxon>
        <taxon>Nematoda</taxon>
        <taxon>Chromadorea</taxon>
        <taxon>Rhabditida</taxon>
        <taxon>Spirurina</taxon>
        <taxon>Ascaridomorpha</taxon>
        <taxon>Ascaridoidea</taxon>
        <taxon>Anisakidae</taxon>
        <taxon>Anisakis</taxon>
        <taxon>Anisakis simplex complex</taxon>
    </lineage>
</organism>
<dbReference type="AlphaFoldDB" id="A0A0M3KGM2"/>
<dbReference type="WBParaSite" id="ASIM_0002013601-mRNA-1">
    <property type="protein sequence ID" value="ASIM_0002013601-mRNA-1"/>
    <property type="gene ID" value="ASIM_0002013601"/>
</dbReference>
<evidence type="ECO:0000313" key="1">
    <source>
        <dbReference type="WBParaSite" id="ASIM_0002013601-mRNA-1"/>
    </source>
</evidence>